<evidence type="ECO:0000259" key="6">
    <source>
        <dbReference type="Pfam" id="PF04932"/>
    </source>
</evidence>
<dbReference type="Pfam" id="PF04932">
    <property type="entry name" value="Wzy_C"/>
    <property type="match status" value="1"/>
</dbReference>
<comment type="subcellular location">
    <subcellularLocation>
        <location evidence="1">Membrane</location>
        <topology evidence="1">Multi-pass membrane protein</topology>
    </subcellularLocation>
</comment>
<organism evidence="7 8">
    <name type="scientific">Vreelandella titanicae</name>
    <dbReference type="NCBI Taxonomy" id="664683"/>
    <lineage>
        <taxon>Bacteria</taxon>
        <taxon>Pseudomonadati</taxon>
        <taxon>Pseudomonadota</taxon>
        <taxon>Gammaproteobacteria</taxon>
        <taxon>Oceanospirillales</taxon>
        <taxon>Halomonadaceae</taxon>
        <taxon>Vreelandella</taxon>
    </lineage>
</organism>
<gene>
    <name evidence="7" type="ORF">FQP89_14270</name>
</gene>
<feature type="transmembrane region" description="Helical" evidence="5">
    <location>
        <begin position="76"/>
        <end position="93"/>
    </location>
</feature>
<keyword evidence="4 5" id="KW-0472">Membrane</keyword>
<protein>
    <submittedName>
        <fullName evidence="7">O-antigen ligase family protein</fullName>
    </submittedName>
</protein>
<feature type="transmembrane region" description="Helical" evidence="5">
    <location>
        <begin position="102"/>
        <end position="120"/>
    </location>
</feature>
<dbReference type="GO" id="GO:0016874">
    <property type="term" value="F:ligase activity"/>
    <property type="evidence" value="ECO:0007669"/>
    <property type="project" value="UniProtKB-KW"/>
</dbReference>
<keyword evidence="7" id="KW-0436">Ligase</keyword>
<evidence type="ECO:0000256" key="3">
    <source>
        <dbReference type="ARBA" id="ARBA00022989"/>
    </source>
</evidence>
<feature type="transmembrane region" description="Helical" evidence="5">
    <location>
        <begin position="377"/>
        <end position="396"/>
    </location>
</feature>
<accession>A0A558J695</accession>
<keyword evidence="3 5" id="KW-1133">Transmembrane helix</keyword>
<feature type="transmembrane region" description="Helical" evidence="5">
    <location>
        <begin position="214"/>
        <end position="232"/>
    </location>
</feature>
<feature type="domain" description="O-antigen ligase-related" evidence="6">
    <location>
        <begin position="182"/>
        <end position="330"/>
    </location>
</feature>
<feature type="transmembrane region" description="Helical" evidence="5">
    <location>
        <begin position="51"/>
        <end position="70"/>
    </location>
</feature>
<comment type="caution">
    <text evidence="7">The sequence shown here is derived from an EMBL/GenBank/DDBJ whole genome shotgun (WGS) entry which is preliminary data.</text>
</comment>
<feature type="transmembrane region" description="Helical" evidence="5">
    <location>
        <begin position="354"/>
        <end position="371"/>
    </location>
</feature>
<dbReference type="EMBL" id="VNFE01000004">
    <property type="protein sequence ID" value="TVU89170.1"/>
    <property type="molecule type" value="Genomic_DNA"/>
</dbReference>
<dbReference type="AlphaFoldDB" id="A0A558J695"/>
<feature type="transmembrane region" description="Helical" evidence="5">
    <location>
        <begin position="6"/>
        <end position="30"/>
    </location>
</feature>
<dbReference type="PANTHER" id="PTHR37422">
    <property type="entry name" value="TEICHURONIC ACID BIOSYNTHESIS PROTEIN TUAE"/>
    <property type="match status" value="1"/>
</dbReference>
<feature type="transmembrane region" description="Helical" evidence="5">
    <location>
        <begin position="167"/>
        <end position="185"/>
    </location>
</feature>
<name>A0A558J695_9GAMM</name>
<feature type="transmembrane region" description="Helical" evidence="5">
    <location>
        <begin position="191"/>
        <end position="207"/>
    </location>
</feature>
<evidence type="ECO:0000256" key="1">
    <source>
        <dbReference type="ARBA" id="ARBA00004141"/>
    </source>
</evidence>
<evidence type="ECO:0000313" key="7">
    <source>
        <dbReference type="EMBL" id="TVU89170.1"/>
    </source>
</evidence>
<evidence type="ECO:0000256" key="5">
    <source>
        <dbReference type="SAM" id="Phobius"/>
    </source>
</evidence>
<proteinExistence type="predicted"/>
<sequence length="443" mass="48619">MQALAITVLPLLAPFGYWLGLGVAVIWAIVTRDERRGHSFFKKTMGRGDSLLLALLLGVGIVEIAAGAWHSSLNKAMPLAGAAWLAALAFVIIRSVPPRPSAWWFGLALSGLGTGGWAAWQKWVVGLTRATGHPPLHSIFFGNLALLVALLCLAGLGWAWQKRSTRFFWVALLLSGAMGGGLASALSGTRGGWLALPLVIWVFYCGYARRWRAIWRWLALSAAIAVMIGVYATPYSGVEKRVDKAVAEVHRYMEGGDYGSVGARLEMYRGAFWLIYERPFMGYGHQGYLPAMQRLEAQGVLSPELGNYWHAHNDLLDAWVRRGLPGFLIVVSLYLIPLWLFFPGLRAESPVQRSYAVAGMLLPIAFMSFGLSYSFFAYPAGIAVYASWLIFLWVHVAEQVPQDGRHVYTNKKPDGDIADANVTDGSHFYNRMVDSKAGSALPG</sequence>
<dbReference type="InterPro" id="IPR051533">
    <property type="entry name" value="WaaL-like"/>
</dbReference>
<evidence type="ECO:0000256" key="4">
    <source>
        <dbReference type="ARBA" id="ARBA00023136"/>
    </source>
</evidence>
<dbReference type="Proteomes" id="UP000317288">
    <property type="component" value="Unassembled WGS sequence"/>
</dbReference>
<feature type="transmembrane region" description="Helical" evidence="5">
    <location>
        <begin position="323"/>
        <end position="342"/>
    </location>
</feature>
<dbReference type="InterPro" id="IPR007016">
    <property type="entry name" value="O-antigen_ligase-rel_domated"/>
</dbReference>
<evidence type="ECO:0000313" key="8">
    <source>
        <dbReference type="Proteomes" id="UP000317288"/>
    </source>
</evidence>
<dbReference type="PANTHER" id="PTHR37422:SF23">
    <property type="entry name" value="TEICHURONIC ACID BIOSYNTHESIS PROTEIN TUAE"/>
    <property type="match status" value="1"/>
</dbReference>
<keyword evidence="2 5" id="KW-0812">Transmembrane</keyword>
<dbReference type="GO" id="GO:0016020">
    <property type="term" value="C:membrane"/>
    <property type="evidence" value="ECO:0007669"/>
    <property type="project" value="UniProtKB-SubCell"/>
</dbReference>
<evidence type="ECO:0000256" key="2">
    <source>
        <dbReference type="ARBA" id="ARBA00022692"/>
    </source>
</evidence>
<feature type="transmembrane region" description="Helical" evidence="5">
    <location>
        <begin position="140"/>
        <end position="160"/>
    </location>
</feature>
<reference evidence="7 8" key="1">
    <citation type="submission" date="2019-07" db="EMBL/GenBank/DDBJ databases">
        <title>Diversity of Bacteria from Kongsfjorden, Arctic.</title>
        <authorList>
            <person name="Yu Y."/>
        </authorList>
    </citation>
    <scope>NUCLEOTIDE SEQUENCE [LARGE SCALE GENOMIC DNA]</scope>
    <source>
        <strain evidence="7 8">SM1922</strain>
    </source>
</reference>